<dbReference type="InterPro" id="IPR023827">
    <property type="entry name" value="Peptidase_S8_Asp-AS"/>
</dbReference>
<sequence length="195" mass="22876">MDNFILLYFVLVIVSKRRLEDSGYDNLYINNIREPNNKVITKPDKKHVQLIVKCDEYENKQYEIERFGKIIYHLPMIDSFVIEVKKNKLKYIETNNDKWQVEVDAQIMAQMNHSRNLLGVNYAHERGIKGEKIGVAIVDTGISPHPDFVYGDNRLVAFKDFINYRNEPYDDNGHGTQVYGMIIKMSCQTNELLRK</sequence>
<dbReference type="RefSeq" id="WP_271713066.1">
    <property type="nucleotide sequence ID" value="NZ_AP024169.1"/>
</dbReference>
<organism evidence="4 5">
    <name type="scientific">Anaeromicropila herbilytica</name>
    <dbReference type="NCBI Taxonomy" id="2785025"/>
    <lineage>
        <taxon>Bacteria</taxon>
        <taxon>Bacillati</taxon>
        <taxon>Bacillota</taxon>
        <taxon>Clostridia</taxon>
        <taxon>Lachnospirales</taxon>
        <taxon>Lachnospiraceae</taxon>
        <taxon>Anaeromicropila</taxon>
    </lineage>
</organism>
<dbReference type="KEGG" id="ahb:bsdtb5_32740"/>
<dbReference type="GO" id="GO:0006508">
    <property type="term" value="P:proteolysis"/>
    <property type="evidence" value="ECO:0007669"/>
    <property type="project" value="InterPro"/>
</dbReference>
<dbReference type="SUPFAM" id="SSF52743">
    <property type="entry name" value="Subtilisin-like"/>
    <property type="match status" value="1"/>
</dbReference>
<dbReference type="PRINTS" id="PR00723">
    <property type="entry name" value="SUBTILISIN"/>
</dbReference>
<protein>
    <recommendedName>
        <fullName evidence="6">Peptidase S8/S53 domain-containing protein</fullName>
    </recommendedName>
</protein>
<accession>A0A7R7ENG6</accession>
<name>A0A7R7ENG6_9FIRM</name>
<comment type="caution">
    <text evidence="3">Lacks conserved residue(s) required for the propagation of feature annotation.</text>
</comment>
<evidence type="ECO:0000256" key="2">
    <source>
        <dbReference type="ARBA" id="ARBA00022801"/>
    </source>
</evidence>
<dbReference type="EMBL" id="AP024169">
    <property type="protein sequence ID" value="BCN31979.1"/>
    <property type="molecule type" value="Genomic_DNA"/>
</dbReference>
<dbReference type="Gene3D" id="3.30.70.80">
    <property type="entry name" value="Peptidase S8 propeptide/proteinase inhibitor I9"/>
    <property type="match status" value="1"/>
</dbReference>
<dbReference type="PROSITE" id="PS51892">
    <property type="entry name" value="SUBTILASE"/>
    <property type="match status" value="1"/>
</dbReference>
<dbReference type="InterPro" id="IPR037045">
    <property type="entry name" value="S8pro/Inhibitor_I9_sf"/>
</dbReference>
<dbReference type="InterPro" id="IPR015500">
    <property type="entry name" value="Peptidase_S8_subtilisin-rel"/>
</dbReference>
<evidence type="ECO:0000313" key="5">
    <source>
        <dbReference type="Proteomes" id="UP000595897"/>
    </source>
</evidence>
<proteinExistence type="inferred from homology"/>
<dbReference type="Gene3D" id="3.40.50.200">
    <property type="entry name" value="Peptidase S8/S53 domain"/>
    <property type="match status" value="1"/>
</dbReference>
<evidence type="ECO:0000256" key="3">
    <source>
        <dbReference type="PROSITE-ProRule" id="PRU01240"/>
    </source>
</evidence>
<gene>
    <name evidence="4" type="ORF">bsdtb5_32740</name>
</gene>
<evidence type="ECO:0000256" key="1">
    <source>
        <dbReference type="ARBA" id="ARBA00011073"/>
    </source>
</evidence>
<evidence type="ECO:0000313" key="4">
    <source>
        <dbReference type="EMBL" id="BCN31979.1"/>
    </source>
</evidence>
<dbReference type="AlphaFoldDB" id="A0A7R7ENG6"/>
<reference evidence="4 5" key="1">
    <citation type="submission" date="2020-11" db="EMBL/GenBank/DDBJ databases">
        <title>Draft genome sequencing of a Lachnospiraceae strain isolated from anoxic soil subjected to BSD treatment.</title>
        <authorList>
            <person name="Uek A."/>
            <person name="Tonouchi A."/>
        </authorList>
    </citation>
    <scope>NUCLEOTIDE SEQUENCE [LARGE SCALE GENOMIC DNA]</scope>
    <source>
        <strain evidence="4 5">TB5</strain>
    </source>
</reference>
<keyword evidence="5" id="KW-1185">Reference proteome</keyword>
<keyword evidence="2" id="KW-0378">Hydrolase</keyword>
<dbReference type="PROSITE" id="PS00136">
    <property type="entry name" value="SUBTILASE_ASP"/>
    <property type="match status" value="1"/>
</dbReference>
<comment type="similarity">
    <text evidence="1 3">Belongs to the peptidase S8 family.</text>
</comment>
<dbReference type="GO" id="GO:0004252">
    <property type="term" value="F:serine-type endopeptidase activity"/>
    <property type="evidence" value="ECO:0007669"/>
    <property type="project" value="InterPro"/>
</dbReference>
<dbReference type="Proteomes" id="UP000595897">
    <property type="component" value="Chromosome"/>
</dbReference>
<evidence type="ECO:0008006" key="6">
    <source>
        <dbReference type="Google" id="ProtNLM"/>
    </source>
</evidence>
<dbReference type="InterPro" id="IPR036852">
    <property type="entry name" value="Peptidase_S8/S53_dom_sf"/>
</dbReference>